<organism evidence="3 4">
    <name type="scientific">Candidatus Methylobacter oryzae</name>
    <dbReference type="NCBI Taxonomy" id="2497749"/>
    <lineage>
        <taxon>Bacteria</taxon>
        <taxon>Pseudomonadati</taxon>
        <taxon>Pseudomonadota</taxon>
        <taxon>Gammaproteobacteria</taxon>
        <taxon>Methylococcales</taxon>
        <taxon>Methylococcaceae</taxon>
        <taxon>Methylobacter</taxon>
    </lineage>
</organism>
<gene>
    <name evidence="3" type="ORF">EKO24_004365</name>
</gene>
<feature type="signal peptide" evidence="2">
    <location>
        <begin position="1"/>
        <end position="22"/>
    </location>
</feature>
<keyword evidence="2" id="KW-0732">Signal</keyword>
<proteinExistence type="predicted"/>
<reference evidence="3 4" key="1">
    <citation type="journal article" date="2019" name="Antonie Van Leeuwenhoek">
        <title>Description of 'Ca. Methylobacter oryzae' KRF1, a novel species from the environmentally important Methylobacter clade 2.</title>
        <authorList>
            <person name="Khatri K."/>
            <person name="Mohite J.A."/>
            <person name="Pandit P.S."/>
            <person name="Bahulikar R."/>
            <person name="Rahalkar M.C."/>
        </authorList>
    </citation>
    <scope>NUCLEOTIDE SEQUENCE [LARGE SCALE GENOMIC DNA]</scope>
    <source>
        <strain evidence="3 4">KRF1</strain>
    </source>
</reference>
<name>A0ABY3CFH0_9GAMM</name>
<feature type="region of interest" description="Disordered" evidence="1">
    <location>
        <begin position="71"/>
        <end position="90"/>
    </location>
</feature>
<dbReference type="RefSeq" id="WP_127030334.1">
    <property type="nucleotide sequence ID" value="NZ_RYFG02000022.1"/>
</dbReference>
<feature type="chain" id="PRO_5047075405" evidence="2">
    <location>
        <begin position="23"/>
        <end position="90"/>
    </location>
</feature>
<dbReference type="EMBL" id="RYFG02000022">
    <property type="protein sequence ID" value="TRX01167.1"/>
    <property type="molecule type" value="Genomic_DNA"/>
</dbReference>
<evidence type="ECO:0000313" key="4">
    <source>
        <dbReference type="Proteomes" id="UP000733744"/>
    </source>
</evidence>
<accession>A0ABY3CFH0</accession>
<evidence type="ECO:0000256" key="2">
    <source>
        <dbReference type="SAM" id="SignalP"/>
    </source>
</evidence>
<evidence type="ECO:0000256" key="1">
    <source>
        <dbReference type="SAM" id="MobiDB-lite"/>
    </source>
</evidence>
<sequence length="90" mass="9262">MFNIRTVALAATFILSIGPVIADPSSTAVTSQTAGQACPTGEYDANYPGVPAQCVKCAAPGCPSCHSERTKETVADTTAAERNCPPVKPH</sequence>
<protein>
    <submittedName>
        <fullName evidence="3">Uncharacterized protein</fullName>
    </submittedName>
</protein>
<dbReference type="Proteomes" id="UP000733744">
    <property type="component" value="Unassembled WGS sequence"/>
</dbReference>
<evidence type="ECO:0000313" key="3">
    <source>
        <dbReference type="EMBL" id="TRX01167.1"/>
    </source>
</evidence>
<comment type="caution">
    <text evidence="3">The sequence shown here is derived from an EMBL/GenBank/DDBJ whole genome shotgun (WGS) entry which is preliminary data.</text>
</comment>
<keyword evidence="4" id="KW-1185">Reference proteome</keyword>